<dbReference type="AlphaFoldDB" id="A0A316A787"/>
<evidence type="ECO:0000313" key="6">
    <source>
        <dbReference type="EMBL" id="PWJ52684.1"/>
    </source>
</evidence>
<evidence type="ECO:0000256" key="3">
    <source>
        <dbReference type="PROSITE-ProRule" id="PRU01091"/>
    </source>
</evidence>
<dbReference type="Pfam" id="PF00072">
    <property type="entry name" value="Response_reg"/>
    <property type="match status" value="1"/>
</dbReference>
<dbReference type="InterPro" id="IPR016032">
    <property type="entry name" value="Sig_transdc_resp-reg_C-effctor"/>
</dbReference>
<keyword evidence="2" id="KW-0597">Phosphoprotein</keyword>
<dbReference type="PANTHER" id="PTHR48111:SF28">
    <property type="entry name" value="TRANSCRIPTIONAL REGULATORY PROTEIN TCRX-RELATED"/>
    <property type="match status" value="1"/>
</dbReference>
<organism evidence="6 7">
    <name type="scientific">Quadrisphaera granulorum</name>
    <dbReference type="NCBI Taxonomy" id="317664"/>
    <lineage>
        <taxon>Bacteria</taxon>
        <taxon>Bacillati</taxon>
        <taxon>Actinomycetota</taxon>
        <taxon>Actinomycetes</taxon>
        <taxon>Kineosporiales</taxon>
        <taxon>Kineosporiaceae</taxon>
        <taxon>Quadrisphaera</taxon>
    </lineage>
</organism>
<dbReference type="SMART" id="SM00862">
    <property type="entry name" value="Trans_reg_C"/>
    <property type="match status" value="1"/>
</dbReference>
<dbReference type="SUPFAM" id="SSF52172">
    <property type="entry name" value="CheY-like"/>
    <property type="match status" value="1"/>
</dbReference>
<feature type="DNA-binding region" description="OmpR/PhoB-type" evidence="3">
    <location>
        <begin position="128"/>
        <end position="224"/>
    </location>
</feature>
<feature type="modified residue" description="4-aspartylphosphate" evidence="2">
    <location>
        <position position="56"/>
    </location>
</feature>
<dbReference type="PROSITE" id="PS51755">
    <property type="entry name" value="OMPR_PHOB"/>
    <property type="match status" value="1"/>
</dbReference>
<dbReference type="Gene3D" id="3.40.50.2300">
    <property type="match status" value="1"/>
</dbReference>
<evidence type="ECO:0000313" key="7">
    <source>
        <dbReference type="Proteomes" id="UP000245469"/>
    </source>
</evidence>
<dbReference type="Gene3D" id="1.10.10.10">
    <property type="entry name" value="Winged helix-like DNA-binding domain superfamily/Winged helix DNA-binding domain"/>
    <property type="match status" value="1"/>
</dbReference>
<evidence type="ECO:0000256" key="2">
    <source>
        <dbReference type="PROSITE-ProRule" id="PRU00169"/>
    </source>
</evidence>
<dbReference type="Proteomes" id="UP000245469">
    <property type="component" value="Unassembled WGS sequence"/>
</dbReference>
<dbReference type="GO" id="GO:0000156">
    <property type="term" value="F:phosphorelay response regulator activity"/>
    <property type="evidence" value="ECO:0007669"/>
    <property type="project" value="TreeGrafter"/>
</dbReference>
<keyword evidence="1 3" id="KW-0238">DNA-binding</keyword>
<dbReference type="RefSeq" id="WP_109775176.1">
    <property type="nucleotide sequence ID" value="NZ_QGDQ01000018.1"/>
</dbReference>
<feature type="domain" description="Response regulatory" evidence="4">
    <location>
        <begin position="7"/>
        <end position="121"/>
    </location>
</feature>
<dbReference type="Pfam" id="PF00486">
    <property type="entry name" value="Trans_reg_C"/>
    <property type="match status" value="1"/>
</dbReference>
<dbReference type="SUPFAM" id="SSF46894">
    <property type="entry name" value="C-terminal effector domain of the bipartite response regulators"/>
    <property type="match status" value="1"/>
</dbReference>
<gene>
    <name evidence="6" type="ORF">BXY45_11855</name>
</gene>
<keyword evidence="7" id="KW-1185">Reference proteome</keyword>
<evidence type="ECO:0000256" key="1">
    <source>
        <dbReference type="ARBA" id="ARBA00023125"/>
    </source>
</evidence>
<dbReference type="InterPro" id="IPR001789">
    <property type="entry name" value="Sig_transdc_resp-reg_receiver"/>
</dbReference>
<dbReference type="SMART" id="SM00448">
    <property type="entry name" value="REC"/>
    <property type="match status" value="1"/>
</dbReference>
<dbReference type="InterPro" id="IPR001867">
    <property type="entry name" value="OmpR/PhoB-type_DNA-bd"/>
</dbReference>
<dbReference type="GO" id="GO:0032993">
    <property type="term" value="C:protein-DNA complex"/>
    <property type="evidence" value="ECO:0007669"/>
    <property type="project" value="TreeGrafter"/>
</dbReference>
<dbReference type="GO" id="GO:0006355">
    <property type="term" value="P:regulation of DNA-templated transcription"/>
    <property type="evidence" value="ECO:0007669"/>
    <property type="project" value="InterPro"/>
</dbReference>
<dbReference type="InterPro" id="IPR011006">
    <property type="entry name" value="CheY-like_superfamily"/>
</dbReference>
<dbReference type="Gene3D" id="6.10.250.690">
    <property type="match status" value="1"/>
</dbReference>
<dbReference type="CDD" id="cd00383">
    <property type="entry name" value="trans_reg_C"/>
    <property type="match status" value="1"/>
</dbReference>
<evidence type="ECO:0000259" key="4">
    <source>
        <dbReference type="PROSITE" id="PS50110"/>
    </source>
</evidence>
<evidence type="ECO:0000259" key="5">
    <source>
        <dbReference type="PROSITE" id="PS51755"/>
    </source>
</evidence>
<feature type="domain" description="OmpR/PhoB-type" evidence="5">
    <location>
        <begin position="128"/>
        <end position="224"/>
    </location>
</feature>
<dbReference type="InterPro" id="IPR039420">
    <property type="entry name" value="WalR-like"/>
</dbReference>
<sequence>MPAPAARALVVEDDASVREALVDALRADGYAVEALTDGEGFEGAVDAFRPDVAVLDVMLPGPRDGFALARSLRQRSDAGLLFLTARDAVDDRLRGFSTGADDYVVKPYVTAELLARLRALLQRLGRVPSTVQVGDLVLDEASSVATRAGHVLDLTGTEHRLLAYLVAGRGRTLSKTQILTQVWGYEDYDPNLVEVHVSALRRKTEAHGPRLIHTVRGLGYVLRP</sequence>
<comment type="caution">
    <text evidence="6">The sequence shown here is derived from an EMBL/GenBank/DDBJ whole genome shotgun (WGS) entry which is preliminary data.</text>
</comment>
<name>A0A316A787_9ACTN</name>
<dbReference type="GO" id="GO:0000976">
    <property type="term" value="F:transcription cis-regulatory region binding"/>
    <property type="evidence" value="ECO:0007669"/>
    <property type="project" value="TreeGrafter"/>
</dbReference>
<dbReference type="CDD" id="cd17574">
    <property type="entry name" value="REC_OmpR"/>
    <property type="match status" value="1"/>
</dbReference>
<dbReference type="PANTHER" id="PTHR48111">
    <property type="entry name" value="REGULATOR OF RPOS"/>
    <property type="match status" value="1"/>
</dbReference>
<reference evidence="6 7" key="1">
    <citation type="submission" date="2018-03" db="EMBL/GenBank/DDBJ databases">
        <title>Genomic Encyclopedia of Archaeal and Bacterial Type Strains, Phase II (KMG-II): from individual species to whole genera.</title>
        <authorList>
            <person name="Goeker M."/>
        </authorList>
    </citation>
    <scope>NUCLEOTIDE SEQUENCE [LARGE SCALE GENOMIC DNA]</scope>
    <source>
        <strain evidence="6 7">DSM 44889</strain>
    </source>
</reference>
<proteinExistence type="predicted"/>
<dbReference type="InterPro" id="IPR036388">
    <property type="entry name" value="WH-like_DNA-bd_sf"/>
</dbReference>
<accession>A0A316A787</accession>
<dbReference type="OrthoDB" id="5177151at2"/>
<dbReference type="PROSITE" id="PS50110">
    <property type="entry name" value="RESPONSE_REGULATORY"/>
    <property type="match status" value="1"/>
</dbReference>
<dbReference type="EMBL" id="QGDQ01000018">
    <property type="protein sequence ID" value="PWJ52684.1"/>
    <property type="molecule type" value="Genomic_DNA"/>
</dbReference>
<protein>
    <submittedName>
        <fullName evidence="6">DNA-binding response OmpR family regulator</fullName>
    </submittedName>
</protein>
<dbReference type="GO" id="GO:0005829">
    <property type="term" value="C:cytosol"/>
    <property type="evidence" value="ECO:0007669"/>
    <property type="project" value="TreeGrafter"/>
</dbReference>